<dbReference type="SUPFAM" id="SSF55785">
    <property type="entry name" value="PYP-like sensor domain (PAS domain)"/>
    <property type="match status" value="2"/>
</dbReference>
<dbReference type="InterPro" id="IPR029016">
    <property type="entry name" value="GAF-like_dom_sf"/>
</dbReference>
<dbReference type="InterPro" id="IPR036890">
    <property type="entry name" value="HATPase_C_sf"/>
</dbReference>
<evidence type="ECO:0000256" key="2">
    <source>
        <dbReference type="ARBA" id="ARBA00012438"/>
    </source>
</evidence>
<dbReference type="EC" id="2.7.13.3" evidence="2"/>
<dbReference type="Gene3D" id="3.30.565.10">
    <property type="entry name" value="Histidine kinase-like ATPase, C-terminal domain"/>
    <property type="match status" value="1"/>
</dbReference>
<feature type="domain" description="Histidine kinase" evidence="7">
    <location>
        <begin position="458"/>
        <end position="678"/>
    </location>
</feature>
<proteinExistence type="predicted"/>
<dbReference type="EMBL" id="JBBUTG010000028">
    <property type="protein sequence ID" value="MEK8034414.1"/>
    <property type="molecule type" value="Genomic_DNA"/>
</dbReference>
<evidence type="ECO:0000313" key="11">
    <source>
        <dbReference type="Proteomes" id="UP001371218"/>
    </source>
</evidence>
<dbReference type="Proteomes" id="UP001371218">
    <property type="component" value="Unassembled WGS sequence"/>
</dbReference>
<dbReference type="PANTHER" id="PTHR43047">
    <property type="entry name" value="TWO-COMPONENT HISTIDINE PROTEIN KINASE"/>
    <property type="match status" value="1"/>
</dbReference>
<dbReference type="SMART" id="SM00387">
    <property type="entry name" value="HATPase_c"/>
    <property type="match status" value="1"/>
</dbReference>
<evidence type="ECO:0000256" key="5">
    <source>
        <dbReference type="ARBA" id="ARBA00022777"/>
    </source>
</evidence>
<evidence type="ECO:0000259" key="9">
    <source>
        <dbReference type="PROSITE" id="PS50113"/>
    </source>
</evidence>
<keyword evidence="5" id="KW-0418">Kinase</keyword>
<name>A0ABU9BXD6_9BURK</name>
<dbReference type="Pfam" id="PF02518">
    <property type="entry name" value="HATPase_c"/>
    <property type="match status" value="1"/>
</dbReference>
<keyword evidence="11" id="KW-1185">Reference proteome</keyword>
<dbReference type="SUPFAM" id="SSF52172">
    <property type="entry name" value="CheY-like"/>
    <property type="match status" value="1"/>
</dbReference>
<evidence type="ECO:0000256" key="3">
    <source>
        <dbReference type="ARBA" id="ARBA00022553"/>
    </source>
</evidence>
<dbReference type="SUPFAM" id="SSF55781">
    <property type="entry name" value="GAF domain-like"/>
    <property type="match status" value="1"/>
</dbReference>
<keyword evidence="10" id="KW-0067">ATP-binding</keyword>
<reference evidence="10 11" key="1">
    <citation type="submission" date="2024-04" db="EMBL/GenBank/DDBJ databases">
        <title>Novel species of the genus Ideonella isolated from streams.</title>
        <authorList>
            <person name="Lu H."/>
        </authorList>
    </citation>
    <scope>NUCLEOTIDE SEQUENCE [LARGE SCALE GENOMIC DNA]</scope>
    <source>
        <strain evidence="10 11">DXS29W</strain>
    </source>
</reference>
<dbReference type="InterPro" id="IPR000014">
    <property type="entry name" value="PAS"/>
</dbReference>
<evidence type="ECO:0000256" key="4">
    <source>
        <dbReference type="ARBA" id="ARBA00022679"/>
    </source>
</evidence>
<dbReference type="SMART" id="SM00086">
    <property type="entry name" value="PAC"/>
    <property type="match status" value="2"/>
</dbReference>
<dbReference type="PANTHER" id="PTHR43047:SF72">
    <property type="entry name" value="OSMOSENSING HISTIDINE PROTEIN KINASE SLN1"/>
    <property type="match status" value="1"/>
</dbReference>
<comment type="caution">
    <text evidence="10">The sequence shown here is derived from an EMBL/GenBank/DDBJ whole genome shotgun (WGS) entry which is preliminary data.</text>
</comment>
<dbReference type="InterPro" id="IPR004358">
    <property type="entry name" value="Sig_transdc_His_kin-like_C"/>
</dbReference>
<evidence type="ECO:0000256" key="1">
    <source>
        <dbReference type="ARBA" id="ARBA00000085"/>
    </source>
</evidence>
<dbReference type="InterPro" id="IPR035965">
    <property type="entry name" value="PAS-like_dom_sf"/>
</dbReference>
<dbReference type="Gene3D" id="3.30.450.40">
    <property type="match status" value="1"/>
</dbReference>
<dbReference type="PROSITE" id="PS50110">
    <property type="entry name" value="RESPONSE_REGULATORY"/>
    <property type="match status" value="1"/>
</dbReference>
<dbReference type="CDD" id="cd00082">
    <property type="entry name" value="HisKA"/>
    <property type="match status" value="1"/>
</dbReference>
<dbReference type="Pfam" id="PF08447">
    <property type="entry name" value="PAS_3"/>
    <property type="match status" value="1"/>
</dbReference>
<dbReference type="InterPro" id="IPR003018">
    <property type="entry name" value="GAF"/>
</dbReference>
<organism evidence="10 11">
    <name type="scientific">Ideonella lacteola</name>
    <dbReference type="NCBI Taxonomy" id="2984193"/>
    <lineage>
        <taxon>Bacteria</taxon>
        <taxon>Pseudomonadati</taxon>
        <taxon>Pseudomonadota</taxon>
        <taxon>Betaproteobacteria</taxon>
        <taxon>Burkholderiales</taxon>
        <taxon>Sphaerotilaceae</taxon>
        <taxon>Ideonella</taxon>
    </lineage>
</organism>
<dbReference type="InterPro" id="IPR000700">
    <property type="entry name" value="PAS-assoc_C"/>
</dbReference>
<dbReference type="PROSITE" id="PS50113">
    <property type="entry name" value="PAC"/>
    <property type="match status" value="1"/>
</dbReference>
<dbReference type="InterPro" id="IPR013655">
    <property type="entry name" value="PAS_fold_3"/>
</dbReference>
<dbReference type="Gene3D" id="3.40.50.2300">
    <property type="match status" value="1"/>
</dbReference>
<dbReference type="InterPro" id="IPR005467">
    <property type="entry name" value="His_kinase_dom"/>
</dbReference>
<feature type="domain" description="Response regulatory" evidence="8">
    <location>
        <begin position="704"/>
        <end position="821"/>
    </location>
</feature>
<evidence type="ECO:0000259" key="8">
    <source>
        <dbReference type="PROSITE" id="PS50110"/>
    </source>
</evidence>
<evidence type="ECO:0000256" key="6">
    <source>
        <dbReference type="PROSITE-ProRule" id="PRU00169"/>
    </source>
</evidence>
<dbReference type="Gene3D" id="1.10.287.130">
    <property type="match status" value="1"/>
</dbReference>
<evidence type="ECO:0000259" key="7">
    <source>
        <dbReference type="PROSITE" id="PS50109"/>
    </source>
</evidence>
<dbReference type="GO" id="GO:0005524">
    <property type="term" value="F:ATP binding"/>
    <property type="evidence" value="ECO:0007669"/>
    <property type="project" value="UniProtKB-KW"/>
</dbReference>
<dbReference type="RefSeq" id="WP_341428841.1">
    <property type="nucleotide sequence ID" value="NZ_JBBUTG010000028.1"/>
</dbReference>
<keyword evidence="4" id="KW-0808">Transferase</keyword>
<feature type="modified residue" description="4-aspartylphosphate" evidence="6">
    <location>
        <position position="754"/>
    </location>
</feature>
<comment type="catalytic activity">
    <reaction evidence="1">
        <text>ATP + protein L-histidine = ADP + protein N-phospho-L-histidine.</text>
        <dbReference type="EC" id="2.7.13.3"/>
    </reaction>
</comment>
<keyword evidence="10" id="KW-0547">Nucleotide-binding</keyword>
<dbReference type="SMART" id="SM00065">
    <property type="entry name" value="GAF"/>
    <property type="match status" value="1"/>
</dbReference>
<accession>A0ABU9BXD6</accession>
<dbReference type="InterPro" id="IPR001789">
    <property type="entry name" value="Sig_transdc_resp-reg_receiver"/>
</dbReference>
<evidence type="ECO:0000313" key="10">
    <source>
        <dbReference type="EMBL" id="MEK8034414.1"/>
    </source>
</evidence>
<dbReference type="Pfam" id="PF00072">
    <property type="entry name" value="Response_reg"/>
    <property type="match status" value="1"/>
</dbReference>
<dbReference type="CDD" id="cd00130">
    <property type="entry name" value="PAS"/>
    <property type="match status" value="1"/>
</dbReference>
<dbReference type="PRINTS" id="PR00344">
    <property type="entry name" value="BCTRLSENSOR"/>
</dbReference>
<feature type="domain" description="PAC" evidence="9">
    <location>
        <begin position="382"/>
        <end position="434"/>
    </location>
</feature>
<dbReference type="NCBIfam" id="TIGR00229">
    <property type="entry name" value="sensory_box"/>
    <property type="match status" value="1"/>
</dbReference>
<dbReference type="InterPro" id="IPR036097">
    <property type="entry name" value="HisK_dim/P_sf"/>
</dbReference>
<dbReference type="InterPro" id="IPR003661">
    <property type="entry name" value="HisK_dim/P_dom"/>
</dbReference>
<dbReference type="InterPro" id="IPR003594">
    <property type="entry name" value="HATPase_dom"/>
</dbReference>
<dbReference type="SUPFAM" id="SSF55874">
    <property type="entry name" value="ATPase domain of HSP90 chaperone/DNA topoisomerase II/histidine kinase"/>
    <property type="match status" value="1"/>
</dbReference>
<gene>
    <name evidence="10" type="ORF">AACH06_26600</name>
</gene>
<dbReference type="Pfam" id="PF13185">
    <property type="entry name" value="GAF_2"/>
    <property type="match status" value="1"/>
</dbReference>
<dbReference type="SMART" id="SM00448">
    <property type="entry name" value="REC"/>
    <property type="match status" value="1"/>
</dbReference>
<dbReference type="SMART" id="SM00388">
    <property type="entry name" value="HisKA"/>
    <property type="match status" value="1"/>
</dbReference>
<dbReference type="InterPro" id="IPR001610">
    <property type="entry name" value="PAC"/>
</dbReference>
<sequence length="830" mass="90648">MAWRPAPEPPDEQLRQAALRDLGWFSPHCDGLTEAAPLAALRALADAARRLCGCPVGWLTLVGADHACQVSAHDEDVPAVRTVPRAEAICAHAVAANAFLEVPDVRLDPRFGVAPGQLDLMCFYAAVPLRLQGHAVGTLCVASPHPHRMDDAQRQQLAQLAVAAEALIATQHAREHLDRERRRLSDLARASGDWLWELDAELCHRWLSDDFERLAGLPVSALIGQPLVDEPCVDAGGEPVPSGATLLTRMAARQPLTRVVTRFDTPHRGALYISRSAVPVFGEQGQFEGWRGSARDVSAQILATRETRERDLRMHKLMAQLPGAAFQLRLEADGTDPHYLYVNDGVRVLLGDGGQTPSLRRVAAEDRAALVEAVLESIRQLTPMRVEFRFQRDGEPRWLETRATPERQADGRIVFHGFTWDVTERRQAQDALREHEALRLAHDSAERASRAKSEFLSRVSHELRTPLNAIIGFAQLMGLDREQPLISAQRHRLDGVRQAGQALLTLVDDVLDLSRIEQGTLTLRNEALSLTELLRSSIEAVQPLAVARSVSIRLVVPAGARVQGDPAALEQVLVNLLSNAIKYNRSGGRVTVTLQESTMAPGVAQVTICDQGEGLRPDQLAQLFQPFNRLGAERRRISGTGLGLVIARGLARAMGGDIEARSEPGRGSCFALKLMASAQAGGAVAPSADSQSGPQSTDGATRRVVLYVEDEPLNVLLMEEVFRTQPGWTLHVAHDGGSGVDRATELRPDLALIDMNLPDMNGLEVLRRLRAQPETADLLCVALSADAMNDQIAAALAAGFDDYWTKPIDLNRLIEEVRRVIDARRAFDGA</sequence>
<protein>
    <recommendedName>
        <fullName evidence="2">histidine kinase</fullName>
        <ecNumber evidence="2">2.7.13.3</ecNumber>
    </recommendedName>
</protein>
<dbReference type="PROSITE" id="PS50109">
    <property type="entry name" value="HIS_KIN"/>
    <property type="match status" value="1"/>
</dbReference>
<dbReference type="Pfam" id="PF00512">
    <property type="entry name" value="HisKA"/>
    <property type="match status" value="1"/>
</dbReference>
<dbReference type="InterPro" id="IPR011006">
    <property type="entry name" value="CheY-like_superfamily"/>
</dbReference>
<dbReference type="Gene3D" id="3.30.450.20">
    <property type="entry name" value="PAS domain"/>
    <property type="match status" value="2"/>
</dbReference>
<dbReference type="SUPFAM" id="SSF47384">
    <property type="entry name" value="Homodimeric domain of signal transducing histidine kinase"/>
    <property type="match status" value="1"/>
</dbReference>
<keyword evidence="3 6" id="KW-0597">Phosphoprotein</keyword>